<dbReference type="RefSeq" id="WP_111180824.1">
    <property type="nucleotide sequence ID" value="NZ_POUD01000089.1"/>
</dbReference>
<proteinExistence type="predicted"/>
<reference evidence="1 2" key="1">
    <citation type="submission" date="2018-01" db="EMBL/GenBank/DDBJ databases">
        <title>Draft genome sequence of Nonomuraea sp. KC333.</title>
        <authorList>
            <person name="Sahin N."/>
            <person name="Saygin H."/>
            <person name="Ay H."/>
        </authorList>
    </citation>
    <scope>NUCLEOTIDE SEQUENCE [LARGE SCALE GENOMIC DNA]</scope>
    <source>
        <strain evidence="1 2">KC333</strain>
    </source>
</reference>
<dbReference type="Proteomes" id="UP000249304">
    <property type="component" value="Unassembled WGS sequence"/>
</dbReference>
<dbReference type="Gene3D" id="3.40.30.10">
    <property type="entry name" value="Glutaredoxin"/>
    <property type="match status" value="1"/>
</dbReference>
<gene>
    <name evidence="1" type="ORF">C1J01_21725</name>
</gene>
<dbReference type="AlphaFoldDB" id="A0A2W2E1K4"/>
<evidence type="ECO:0000313" key="1">
    <source>
        <dbReference type="EMBL" id="PZG16191.1"/>
    </source>
</evidence>
<keyword evidence="2" id="KW-1185">Reference proteome</keyword>
<comment type="caution">
    <text evidence="1">The sequence shown here is derived from an EMBL/GenBank/DDBJ whole genome shotgun (WGS) entry which is preliminary data.</text>
</comment>
<dbReference type="EMBL" id="POUD01000089">
    <property type="protein sequence ID" value="PZG16191.1"/>
    <property type="molecule type" value="Genomic_DNA"/>
</dbReference>
<accession>A0A2W2E1K4</accession>
<name>A0A2W2E1K4_9ACTN</name>
<organism evidence="1 2">
    <name type="scientific">Nonomuraea aridisoli</name>
    <dbReference type="NCBI Taxonomy" id="2070368"/>
    <lineage>
        <taxon>Bacteria</taxon>
        <taxon>Bacillati</taxon>
        <taxon>Actinomycetota</taxon>
        <taxon>Actinomycetes</taxon>
        <taxon>Streptosporangiales</taxon>
        <taxon>Streptosporangiaceae</taxon>
        <taxon>Nonomuraea</taxon>
    </lineage>
</organism>
<sequence>MQVQPNALAGLDAFEAAAAQGRFSDFARAICDDQDDQRPSDTIRIAHDLGLDLEQFEQGFPKCGLKSPKELALACPPALTGVTRACSMD</sequence>
<protein>
    <submittedName>
        <fullName evidence="1">Uncharacterized protein</fullName>
    </submittedName>
</protein>
<evidence type="ECO:0000313" key="2">
    <source>
        <dbReference type="Proteomes" id="UP000249304"/>
    </source>
</evidence>